<dbReference type="FunFam" id="3.30.160.60:FF:003288">
    <property type="entry name" value="Uncharacterized protein"/>
    <property type="match status" value="1"/>
</dbReference>
<evidence type="ECO:0000256" key="10">
    <source>
        <dbReference type="SAM" id="MobiDB-lite"/>
    </source>
</evidence>
<dbReference type="Pfam" id="PF00096">
    <property type="entry name" value="zf-C2H2"/>
    <property type="match status" value="4"/>
</dbReference>
<dbReference type="GO" id="GO:0006357">
    <property type="term" value="P:regulation of transcription by RNA polymerase II"/>
    <property type="evidence" value="ECO:0007669"/>
    <property type="project" value="TreeGrafter"/>
</dbReference>
<dbReference type="OrthoDB" id="8922241at2759"/>
<feature type="domain" description="C2H2-type" evidence="11">
    <location>
        <begin position="411"/>
        <end position="438"/>
    </location>
</feature>
<dbReference type="Ensembl" id="ENSPKIT00000008963.1">
    <property type="protein sequence ID" value="ENSPKIP00000028187.1"/>
    <property type="gene ID" value="ENSPKIG00000009923.1"/>
</dbReference>
<dbReference type="InterPro" id="IPR013087">
    <property type="entry name" value="Znf_C2H2_type"/>
</dbReference>
<evidence type="ECO:0000256" key="3">
    <source>
        <dbReference type="ARBA" id="ARBA00022723"/>
    </source>
</evidence>
<dbReference type="PROSITE" id="PS50157">
    <property type="entry name" value="ZINC_FINGER_C2H2_2"/>
    <property type="match status" value="6"/>
</dbReference>
<dbReference type="Gene3D" id="3.30.160.60">
    <property type="entry name" value="Classic Zinc Finger"/>
    <property type="match status" value="6"/>
</dbReference>
<feature type="domain" description="C2H2-type" evidence="11">
    <location>
        <begin position="301"/>
        <end position="323"/>
    </location>
</feature>
<keyword evidence="5 9" id="KW-0863">Zinc-finger</keyword>
<protein>
    <submittedName>
        <fullName evidence="12">Zinc finger protein 135-like</fullName>
    </submittedName>
</protein>
<dbReference type="SUPFAM" id="SSF57667">
    <property type="entry name" value="beta-beta-alpha zinc fingers"/>
    <property type="match status" value="4"/>
</dbReference>
<dbReference type="KEGG" id="pki:111847715"/>
<evidence type="ECO:0000256" key="9">
    <source>
        <dbReference type="PROSITE-ProRule" id="PRU00042"/>
    </source>
</evidence>
<comment type="subcellular location">
    <subcellularLocation>
        <location evidence="1">Nucleus</location>
    </subcellularLocation>
</comment>
<evidence type="ECO:0000256" key="4">
    <source>
        <dbReference type="ARBA" id="ARBA00022737"/>
    </source>
</evidence>
<feature type="region of interest" description="Disordered" evidence="10">
    <location>
        <begin position="115"/>
        <end position="143"/>
    </location>
</feature>
<keyword evidence="8" id="KW-0539">Nucleus</keyword>
<dbReference type="FunFam" id="3.30.160.60:FF:000912">
    <property type="entry name" value="Zinc finger protein 660"/>
    <property type="match status" value="1"/>
</dbReference>
<feature type="compositionally biased region" description="Polar residues" evidence="10">
    <location>
        <begin position="163"/>
        <end position="172"/>
    </location>
</feature>
<dbReference type="InterPro" id="IPR036236">
    <property type="entry name" value="Znf_C2H2_sf"/>
</dbReference>
<dbReference type="PROSITE" id="PS00028">
    <property type="entry name" value="ZINC_FINGER_C2H2_1"/>
    <property type="match status" value="6"/>
</dbReference>
<comment type="similarity">
    <text evidence="2">Belongs to the krueppel C2H2-type zinc-finger protein family.</text>
</comment>
<dbReference type="SMART" id="SM00355">
    <property type="entry name" value="ZnF_C2H2"/>
    <property type="match status" value="7"/>
</dbReference>
<proteinExistence type="inferred from homology"/>
<keyword evidence="3" id="KW-0479">Metal-binding</keyword>
<dbReference type="GO" id="GO:0008270">
    <property type="term" value="F:zinc ion binding"/>
    <property type="evidence" value="ECO:0007669"/>
    <property type="project" value="UniProtKB-KW"/>
</dbReference>
<dbReference type="PANTHER" id="PTHR24404:SF43">
    <property type="entry name" value="TRANSCRIPTIONAL REPRESSOR CTCF"/>
    <property type="match status" value="1"/>
</dbReference>
<dbReference type="Ensembl" id="ENSPKIT00000008955.1">
    <property type="protein sequence ID" value="ENSPKIP00000028179.1"/>
    <property type="gene ID" value="ENSPKIG00000009923.1"/>
</dbReference>
<dbReference type="GO" id="GO:0000978">
    <property type="term" value="F:RNA polymerase II cis-regulatory region sequence-specific DNA binding"/>
    <property type="evidence" value="ECO:0007669"/>
    <property type="project" value="TreeGrafter"/>
</dbReference>
<feature type="domain" description="C2H2-type" evidence="11">
    <location>
        <begin position="383"/>
        <end position="410"/>
    </location>
</feature>
<organism evidence="12 13">
    <name type="scientific">Paramormyrops kingsleyae</name>
    <dbReference type="NCBI Taxonomy" id="1676925"/>
    <lineage>
        <taxon>Eukaryota</taxon>
        <taxon>Metazoa</taxon>
        <taxon>Chordata</taxon>
        <taxon>Craniata</taxon>
        <taxon>Vertebrata</taxon>
        <taxon>Euteleostomi</taxon>
        <taxon>Actinopterygii</taxon>
        <taxon>Neopterygii</taxon>
        <taxon>Teleostei</taxon>
        <taxon>Osteoglossocephala</taxon>
        <taxon>Osteoglossomorpha</taxon>
        <taxon>Osteoglossiformes</taxon>
        <taxon>Mormyridae</taxon>
        <taxon>Paramormyrops</taxon>
    </lineage>
</organism>
<feature type="domain" description="C2H2-type" evidence="11">
    <location>
        <begin position="439"/>
        <end position="466"/>
    </location>
</feature>
<dbReference type="AlphaFoldDB" id="A0A3B3SBS9"/>
<evidence type="ECO:0000256" key="8">
    <source>
        <dbReference type="ARBA" id="ARBA00023242"/>
    </source>
</evidence>
<evidence type="ECO:0000256" key="2">
    <source>
        <dbReference type="ARBA" id="ARBA00006991"/>
    </source>
</evidence>
<dbReference type="Proteomes" id="UP000261540">
    <property type="component" value="Unplaced"/>
</dbReference>
<evidence type="ECO:0000256" key="5">
    <source>
        <dbReference type="ARBA" id="ARBA00022771"/>
    </source>
</evidence>
<feature type="domain" description="C2H2-type" evidence="11">
    <location>
        <begin position="355"/>
        <end position="382"/>
    </location>
</feature>
<keyword evidence="6" id="KW-0862">Zinc</keyword>
<feature type="compositionally biased region" description="Basic and acidic residues" evidence="10">
    <location>
        <begin position="237"/>
        <end position="256"/>
    </location>
</feature>
<dbReference type="FunFam" id="3.30.160.60:FF:000744">
    <property type="entry name" value="zinc finger E-box-binding homeobox 1"/>
    <property type="match status" value="1"/>
</dbReference>
<keyword evidence="7" id="KW-0238">DNA-binding</keyword>
<feature type="region of interest" description="Disordered" evidence="10">
    <location>
        <begin position="329"/>
        <end position="353"/>
    </location>
</feature>
<evidence type="ECO:0000256" key="6">
    <source>
        <dbReference type="ARBA" id="ARBA00022833"/>
    </source>
</evidence>
<accession>A0A3B3SBS9</accession>
<reference evidence="12" key="1">
    <citation type="submission" date="2025-05" db="UniProtKB">
        <authorList>
            <consortium name="Ensembl"/>
        </authorList>
    </citation>
    <scope>IDENTIFICATION</scope>
</reference>
<dbReference type="GO" id="GO:0003700">
    <property type="term" value="F:DNA-binding transcription factor activity"/>
    <property type="evidence" value="ECO:0007669"/>
    <property type="project" value="TreeGrafter"/>
</dbReference>
<name>A0A3B3SBS9_9TELE</name>
<evidence type="ECO:0000313" key="13">
    <source>
        <dbReference type="Proteomes" id="UP000261540"/>
    </source>
</evidence>
<keyword evidence="13" id="KW-1185">Reference proteome</keyword>
<dbReference type="InterPro" id="IPR050589">
    <property type="entry name" value="Ikaros_C2H2-ZF"/>
</dbReference>
<dbReference type="GeneTree" id="ENSGT00940000164807"/>
<sequence>MAGDAVKRWVISEDGSHLIRREEVEEELVKDVEDQPHKLMVKEETSDHPVTSLLSASTCKAPSCSANKKYDVPSDLPVSYPCSYCDICFTASHYLEKHFKRSHRKQYLELLHGQGISTKKPPPSPAGLSGLSSSHKVPVSSPGHFLGHSGCHSQVVDPDGSACSKTSLTTSDELIDNRPQTPPASNSGSSLIPSHCCSKTITKTIPSQVTPPDIAQSSGTQAGRKETERNATPSGIHYRDAEEGEQRGDVGEELSHEEGSSVLCDCGQSFPSLESLSHHQDRTHRIKVEETTEGEEGETLYLCTECGLSFPCLDRLRQHQSLHDSLGHAVRNEENEEDGKEDADSPRSLAFRQSHSCPSCHKTFKTARYLKTHMKIHSGQVPYHCDQCDKPFTQLGDLKTHQRTHTGERPYQCSQCGKCFGRSGTLKKHWRTHTGETPYVCTMCGKQFNQLGALKTHERIHTGLRPYFCSLCLQHFTYSYQLKRHRCVRKETLD</sequence>
<evidence type="ECO:0000256" key="7">
    <source>
        <dbReference type="ARBA" id="ARBA00023125"/>
    </source>
</evidence>
<dbReference type="PANTHER" id="PTHR24404">
    <property type="entry name" value="ZINC FINGER PROTEIN"/>
    <property type="match status" value="1"/>
</dbReference>
<evidence type="ECO:0000256" key="1">
    <source>
        <dbReference type="ARBA" id="ARBA00004123"/>
    </source>
</evidence>
<evidence type="ECO:0000259" key="11">
    <source>
        <dbReference type="PROSITE" id="PS50157"/>
    </source>
</evidence>
<keyword evidence="4" id="KW-0677">Repeat</keyword>
<feature type="compositionally biased region" description="Polar residues" evidence="10">
    <location>
        <begin position="183"/>
        <end position="221"/>
    </location>
</feature>
<feature type="region of interest" description="Disordered" evidence="10">
    <location>
        <begin position="162"/>
        <end position="256"/>
    </location>
</feature>
<feature type="domain" description="C2H2-type" evidence="11">
    <location>
        <begin position="80"/>
        <end position="108"/>
    </location>
</feature>
<dbReference type="GO" id="GO:0005634">
    <property type="term" value="C:nucleus"/>
    <property type="evidence" value="ECO:0007669"/>
    <property type="project" value="UniProtKB-SubCell"/>
</dbReference>
<evidence type="ECO:0000313" key="12">
    <source>
        <dbReference type="Ensembl" id="ENSPKIP00000028187.1"/>
    </source>
</evidence>